<dbReference type="EMBL" id="ML143441">
    <property type="protein sequence ID" value="TBU26736.1"/>
    <property type="molecule type" value="Genomic_DNA"/>
</dbReference>
<sequence>MRRIRKGCSAHVEERLSPTDRRHRTPSGSGYFSVSSGSTITILIGDALHIISHLNVFACNSSLYRVLAWPSPRPLSQCEYDLLDPSVTRVNPCSSCKYLGRNRSISWRQACFQATGLEGNTELHSSTEIKARPRTTCVTLRAFQNLPLHLRRWLQCQCGFVPSAQACYVTHDVYTGCNTPHGRER</sequence>
<evidence type="ECO:0000313" key="1">
    <source>
        <dbReference type="EMBL" id="TBU26736.1"/>
    </source>
</evidence>
<organism evidence="1">
    <name type="scientific">Dichomitus squalens</name>
    <dbReference type="NCBI Taxonomy" id="114155"/>
    <lineage>
        <taxon>Eukaryota</taxon>
        <taxon>Fungi</taxon>
        <taxon>Dikarya</taxon>
        <taxon>Basidiomycota</taxon>
        <taxon>Agaricomycotina</taxon>
        <taxon>Agaricomycetes</taxon>
        <taxon>Polyporales</taxon>
        <taxon>Polyporaceae</taxon>
        <taxon>Dichomitus</taxon>
    </lineage>
</organism>
<gene>
    <name evidence="1" type="ORF">BD311DRAFT_418674</name>
</gene>
<proteinExistence type="predicted"/>
<reference evidence="1" key="1">
    <citation type="submission" date="2019-01" db="EMBL/GenBank/DDBJ databases">
        <title>Draft genome sequences of three monokaryotic isolates of the white-rot basidiomycete fungus Dichomitus squalens.</title>
        <authorList>
            <consortium name="DOE Joint Genome Institute"/>
            <person name="Lopez S.C."/>
            <person name="Andreopoulos B."/>
            <person name="Pangilinan J."/>
            <person name="Lipzen A."/>
            <person name="Riley R."/>
            <person name="Ahrendt S."/>
            <person name="Ng V."/>
            <person name="Barry K."/>
            <person name="Daum C."/>
            <person name="Grigoriev I.V."/>
            <person name="Hilden K.S."/>
            <person name="Makela M.R."/>
            <person name="de Vries R.P."/>
        </authorList>
    </citation>
    <scope>NUCLEOTIDE SEQUENCE [LARGE SCALE GENOMIC DNA]</scope>
    <source>
        <strain evidence="1">OM18370.1</strain>
    </source>
</reference>
<dbReference type="AlphaFoldDB" id="A0A4Q9ML66"/>
<dbReference type="Proteomes" id="UP000292957">
    <property type="component" value="Unassembled WGS sequence"/>
</dbReference>
<accession>A0A4Q9ML66</accession>
<protein>
    <submittedName>
        <fullName evidence="1">Uncharacterized protein</fullName>
    </submittedName>
</protein>
<name>A0A4Q9ML66_9APHY</name>